<name>A0A161MGA5_TRIIF</name>
<reference evidence="2" key="1">
    <citation type="submission" date="2016-04" db="EMBL/GenBank/DDBJ databases">
        <authorList>
            <person name="Calderon-Fernandez G.M.Sr."/>
        </authorList>
    </citation>
    <scope>NUCLEOTIDE SEQUENCE</scope>
    <source>
        <strain evidence="2">Int1</strain>
        <tissue evidence="2">Integument</tissue>
    </source>
</reference>
<evidence type="ECO:0000259" key="1">
    <source>
        <dbReference type="PROSITE" id="PS51657"/>
    </source>
</evidence>
<dbReference type="Pfam" id="PF01443">
    <property type="entry name" value="Viral_helicase1"/>
    <property type="match status" value="1"/>
</dbReference>
<organism evidence="2">
    <name type="scientific">Triatoma infestans</name>
    <name type="common">Assassin bug</name>
    <dbReference type="NCBI Taxonomy" id="30076"/>
    <lineage>
        <taxon>Eukaryota</taxon>
        <taxon>Metazoa</taxon>
        <taxon>Ecdysozoa</taxon>
        <taxon>Arthropoda</taxon>
        <taxon>Hexapoda</taxon>
        <taxon>Insecta</taxon>
        <taxon>Pterygota</taxon>
        <taxon>Neoptera</taxon>
        <taxon>Paraneoptera</taxon>
        <taxon>Hemiptera</taxon>
        <taxon>Heteroptera</taxon>
        <taxon>Panheteroptera</taxon>
        <taxon>Cimicomorpha</taxon>
        <taxon>Reduviidae</taxon>
        <taxon>Triatominae</taxon>
        <taxon>Triatoma</taxon>
    </lineage>
</organism>
<evidence type="ECO:0000313" key="2">
    <source>
        <dbReference type="EMBL" id="JAS00076.1"/>
    </source>
</evidence>
<dbReference type="InterPro" id="IPR027417">
    <property type="entry name" value="P-loop_NTPase"/>
</dbReference>
<dbReference type="EMBL" id="GEMB01003133">
    <property type="protein sequence ID" value="JAS00076.1"/>
    <property type="molecule type" value="Transcribed_RNA"/>
</dbReference>
<dbReference type="SUPFAM" id="SSF52540">
    <property type="entry name" value="P-loop containing nucleoside triphosphate hydrolases"/>
    <property type="match status" value="1"/>
</dbReference>
<reference evidence="2" key="2">
    <citation type="journal article" date="2017" name="J. Med. Entomol.">
        <title>Transcriptome Analysis of the Triatoma infestans (Hemiptera: Reduviidae) Integument.</title>
        <authorList>
            <person name="Calderon-Fernandez G.M."/>
            <person name="Moriconi D.E."/>
            <person name="Dulbecco A.B."/>
            <person name="Juarez M.P."/>
        </authorList>
    </citation>
    <scope>NUCLEOTIDE SEQUENCE</scope>
    <source>
        <strain evidence="2">Int1</strain>
        <tissue evidence="2">Integument</tissue>
    </source>
</reference>
<dbReference type="GO" id="GO:0005524">
    <property type="term" value="F:ATP binding"/>
    <property type="evidence" value="ECO:0007669"/>
    <property type="project" value="InterPro"/>
</dbReference>
<dbReference type="EMBL" id="GEMB01003132">
    <property type="protein sequence ID" value="JAS00077.1"/>
    <property type="molecule type" value="Transcribed_RNA"/>
</dbReference>
<dbReference type="PROSITE" id="PS51657">
    <property type="entry name" value="PSRV_HELICASE"/>
    <property type="match status" value="1"/>
</dbReference>
<dbReference type="Gene3D" id="3.40.50.300">
    <property type="entry name" value="P-loop containing nucleotide triphosphate hydrolases"/>
    <property type="match status" value="2"/>
</dbReference>
<accession>A0A161MGA5</accession>
<proteinExistence type="predicted"/>
<sequence length="852" mass="98863">MGWYKFFGFAGYVYNTEYRIYCGLESERDSDQLVTIQNEEGMMISTGEVKWANNYVSSFSIINNGFSLVSAVDKVVNIFYLNAHYSALYYPCVDGMFEQSLYCIIPNMKGVIKYVENDLSVRGLEVDVVNVDHPFDNVKGQEIPVILNLYYKDYTCGDHCLAVNMLKTVENMRIKRVIGTMYIAIDISKSEWLILALARMITILNMDWKLMAVKGKTTVVIVQLQNVRRFDKEINILMRSKNEDRAFEDESELVVRESMINICKELQDLIATIRVHKTHCKECEEYILEYRPWVYKDKIIFYCHGQQVKSVEYGLLTNVTTIEIKNIDVEEIDLSDNEYGRSYKRNFSTVIVTGTNIIEVYVKRSSKGNIVGEREVVDEIREVLKVNSRCGKLPIIGVYVTFNVEIQQFVEALLTIATQVRIESKIDAENITESSNKKRSPLCLDSINGKKLRFKPEVNDKCRLYNAMVEVREVWRNTTMAIRSSLDVECRRVAALRYEVGVKHFDGFDTTTRATNGLSTSDVSFGVIDIVSNRWLVVPYEIRSAYEQVLLYEDRDFQSMFYFAKDLIKDSKLIYRKGVDLKLDELIKRYPRAAVSDKCRVMNDDRLYRAVSFSSVIPQDLNFEITIIEGVPGAGKTENILRRHEYNNASHYVITTTREAAQDIRKRVVERYYKNYIGILDKNIRDMDTEEKYLYKSLIERYRTCESFIINYKCDTAISVLWIDEALMKHFGEVGWAAYKAGVKKIMVYGDGAQIPYYNREGFITCKHDIYKRMNIDKEYLHTSYRCPMDVMYALASMKSSNGENFYSGVLINTVSNVERSVRSKYVPTISSIPDDERRKQVLTFTQNERRS</sequence>
<feature type="domain" description="(+)RNA virus helicase C-terminal" evidence="1">
    <location>
        <begin position="596"/>
        <end position="852"/>
    </location>
</feature>
<protein>
    <submittedName>
        <fullName evidence="2">Rna replicase</fullName>
    </submittedName>
</protein>
<dbReference type="AlphaFoldDB" id="A0A161MGA5"/>
<dbReference type="InterPro" id="IPR027351">
    <property type="entry name" value="(+)RNA_virus_helicase_core_dom"/>
</dbReference>